<evidence type="ECO:0000313" key="3">
    <source>
        <dbReference type="Proteomes" id="UP000219573"/>
    </source>
</evidence>
<dbReference type="AlphaFoldDB" id="A0A285F3R1"/>
<reference evidence="3" key="1">
    <citation type="submission" date="2017-09" db="EMBL/GenBank/DDBJ databases">
        <authorList>
            <person name="Varghese N."/>
            <person name="Submissions S."/>
        </authorList>
    </citation>
    <scope>NUCLEOTIDE SEQUENCE [LARGE SCALE GENOMIC DNA]</scope>
    <source>
        <strain evidence="3">MSL47</strain>
    </source>
</reference>
<dbReference type="OrthoDB" id="9991243at2"/>
<feature type="transmembrane region" description="Helical" evidence="1">
    <location>
        <begin position="12"/>
        <end position="35"/>
    </location>
</feature>
<accession>A0A285F3R1</accession>
<dbReference type="Proteomes" id="UP000219573">
    <property type="component" value="Unassembled WGS sequence"/>
</dbReference>
<protein>
    <submittedName>
        <fullName evidence="2">Uncharacterized protein</fullName>
    </submittedName>
</protein>
<keyword evidence="3" id="KW-1185">Reference proteome</keyword>
<feature type="transmembrane region" description="Helical" evidence="1">
    <location>
        <begin position="55"/>
        <end position="80"/>
    </location>
</feature>
<dbReference type="STRING" id="1413210.U472_10540"/>
<evidence type="ECO:0000313" key="2">
    <source>
        <dbReference type="EMBL" id="SNY05959.1"/>
    </source>
</evidence>
<name>A0A285F3R1_9FIRM</name>
<sequence length="93" mass="10364">MKDYRILRTIALLLKVLAVIGFIGSFVTTIGSIFAGGMTPGMGQNRIVILFNNLFPIYFGILQTVVLYGLGELLLVFVDIKEDLSKINRKIEQ</sequence>
<evidence type="ECO:0000256" key="1">
    <source>
        <dbReference type="SAM" id="Phobius"/>
    </source>
</evidence>
<organism evidence="2 3">
    <name type="scientific">Orenia metallireducens</name>
    <dbReference type="NCBI Taxonomy" id="1413210"/>
    <lineage>
        <taxon>Bacteria</taxon>
        <taxon>Bacillati</taxon>
        <taxon>Bacillota</taxon>
        <taxon>Clostridia</taxon>
        <taxon>Halanaerobiales</taxon>
        <taxon>Halobacteroidaceae</taxon>
        <taxon>Orenia</taxon>
    </lineage>
</organism>
<proteinExistence type="predicted"/>
<dbReference type="EMBL" id="OBDZ01000001">
    <property type="protein sequence ID" value="SNY05959.1"/>
    <property type="molecule type" value="Genomic_DNA"/>
</dbReference>
<gene>
    <name evidence="2" type="ORF">SAMN06265827_101186</name>
</gene>
<keyword evidence="1" id="KW-0472">Membrane</keyword>
<dbReference type="RefSeq" id="WP_097016224.1">
    <property type="nucleotide sequence ID" value="NZ_OBDZ01000001.1"/>
</dbReference>
<keyword evidence="1" id="KW-0812">Transmembrane</keyword>
<keyword evidence="1" id="KW-1133">Transmembrane helix</keyword>